<evidence type="ECO:0000256" key="2">
    <source>
        <dbReference type="ARBA" id="ARBA00022679"/>
    </source>
</evidence>
<dbReference type="AlphaFoldDB" id="A0A1D9MH25"/>
<dbReference type="GO" id="GO:0016757">
    <property type="term" value="F:glycosyltransferase activity"/>
    <property type="evidence" value="ECO:0007669"/>
    <property type="project" value="UniProtKB-KW"/>
</dbReference>
<proteinExistence type="predicted"/>
<organism evidence="5 6">
    <name type="scientific">Rhodobacter xanthinilyticus</name>
    <dbReference type="NCBI Taxonomy" id="1850250"/>
    <lineage>
        <taxon>Bacteria</taxon>
        <taxon>Pseudomonadati</taxon>
        <taxon>Pseudomonadota</taxon>
        <taxon>Alphaproteobacteria</taxon>
        <taxon>Rhodobacterales</taxon>
        <taxon>Rhodobacter group</taxon>
        <taxon>Rhodobacter</taxon>
    </lineage>
</organism>
<sequence>MRILFLHRNQPAQFEFFARWLAQNGWQVTFAHVGPAPSDTTDADGIRTLRFPAPPDERRADDYRYALDYAAQTALGATQLFTQLRELEGYHPDLVLAHVGWGIGLTVRQIWPATRYIAYHEWYYTDVDWDRSKRERPMTPEALLTNRLRNLPISAEFDSADRNWCPTGFQASRFPPALRARLEIVPDGVDCGFHRPDPEARIDFDWLRLPGRTKLLTYATRGLEPLRGFPQFMRAVALLQKRRADFETLVVAQDSVSYGPRLAEDDGWGKRALKALDLDRGRLHMHGLKPRAEYLRVLQASSAHVYFTEPFVTSWSLLEAMAAGCLVIGSHTAPVREVIEDMQTGILVDMDESDEVAEMIDWVFEHPAEVAAIRANARAHVLERFEAGKVFARKAAYLRALVAGG</sequence>
<reference evidence="5 6" key="1">
    <citation type="submission" date="2016-10" db="EMBL/GenBank/DDBJ databases">
        <title>Rhodobacter sp. LPB0142, isolated from sea water.</title>
        <authorList>
            <person name="Kim E."/>
            <person name="Yi H."/>
        </authorList>
    </citation>
    <scope>NUCLEOTIDE SEQUENCE [LARGE SCALE GENOMIC DNA]</scope>
    <source>
        <strain evidence="5 6">LPB0142</strain>
    </source>
</reference>
<evidence type="ECO:0000313" key="5">
    <source>
        <dbReference type="EMBL" id="AOZ71059.1"/>
    </source>
</evidence>
<dbReference type="Pfam" id="PF00534">
    <property type="entry name" value="Glycos_transf_1"/>
    <property type="match status" value="1"/>
</dbReference>
<dbReference type="SUPFAM" id="SSF53756">
    <property type="entry name" value="UDP-Glycosyltransferase/glycogen phosphorylase"/>
    <property type="match status" value="1"/>
</dbReference>
<keyword evidence="6" id="KW-1185">Reference proteome</keyword>
<accession>A0A1D9MH25</accession>
<dbReference type="Pfam" id="PF12000">
    <property type="entry name" value="Glyco_trans_4_3"/>
    <property type="match status" value="1"/>
</dbReference>
<evidence type="ECO:0000259" key="3">
    <source>
        <dbReference type="Pfam" id="PF00534"/>
    </source>
</evidence>
<dbReference type="InterPro" id="IPR022623">
    <property type="entry name" value="Glyco_trans_4"/>
</dbReference>
<dbReference type="Gene3D" id="3.40.50.2000">
    <property type="entry name" value="Glycogen Phosphorylase B"/>
    <property type="match status" value="2"/>
</dbReference>
<dbReference type="EMBL" id="CP017781">
    <property type="protein sequence ID" value="AOZ71059.1"/>
    <property type="molecule type" value="Genomic_DNA"/>
</dbReference>
<dbReference type="STRING" id="1850250.LPB142_12475"/>
<name>A0A1D9MH25_9RHOB</name>
<dbReference type="Proteomes" id="UP000176562">
    <property type="component" value="Chromosome"/>
</dbReference>
<keyword evidence="2" id="KW-0808">Transferase</keyword>
<keyword evidence="1" id="KW-0328">Glycosyltransferase</keyword>
<dbReference type="PANTHER" id="PTHR12526">
    <property type="entry name" value="GLYCOSYLTRANSFERASE"/>
    <property type="match status" value="1"/>
</dbReference>
<dbReference type="PANTHER" id="PTHR12526:SF510">
    <property type="entry name" value="D-INOSITOL 3-PHOSPHATE GLYCOSYLTRANSFERASE"/>
    <property type="match status" value="1"/>
</dbReference>
<dbReference type="InterPro" id="IPR001296">
    <property type="entry name" value="Glyco_trans_1"/>
</dbReference>
<protein>
    <submittedName>
        <fullName evidence="5">Uncharacterized protein</fullName>
    </submittedName>
</protein>
<gene>
    <name evidence="5" type="ORF">LPB142_12475</name>
</gene>
<feature type="domain" description="Glycosyl transferase family 1" evidence="3">
    <location>
        <begin position="223"/>
        <end position="379"/>
    </location>
</feature>
<dbReference type="KEGG" id="rhp:LPB142_12475"/>
<evidence type="ECO:0000256" key="1">
    <source>
        <dbReference type="ARBA" id="ARBA00022676"/>
    </source>
</evidence>
<feature type="domain" description="Glycosyl transferase family 4" evidence="4">
    <location>
        <begin position="26"/>
        <end position="191"/>
    </location>
</feature>
<evidence type="ECO:0000259" key="4">
    <source>
        <dbReference type="Pfam" id="PF12000"/>
    </source>
</evidence>
<evidence type="ECO:0000313" key="6">
    <source>
        <dbReference type="Proteomes" id="UP000176562"/>
    </source>
</evidence>